<sequence length="554" mass="61877">MNEVCKVVMAGEAFQARCKSWMNWASNRKVRWKWIGAQEEAEQLLCDCSNLRHLQQTQGFMLIRGLDQDDILLARLIQTSASLGYSSYADSVFMYNHRASIFVYNNVIWALSSSNPTRAISLFNAIRLLGLRPDSYSFPFVLKSVVSLSALHVGKQVHSQAIVSGSDSHPSVLTSLVHMYSSCAGVSSARKLFDGTTFKHLSLWTAMLAGYAKVGDMFNARNLFESMPTNRNVLSWTALISGYAQSHSPNEAITFFRIMLLHNVQPDEIAILAVLSACARLGALQLGEWIHSYIQNQKHKLRKIVPLYNSLIHMYAKSGDISKALQLFENTKHKTIITWTTMIAGLALHGLGNEALSMFSRMENARVKPNEVTFIAILSACSHAGLVEPGRYYFTSMRFKYGIEPKIEHYGCMVDLLGRAGFLQEAKELVRVMPCEANEAIWGSLLAASNRCGDAELAAEASRHLSLLEPQNSANYSLLSNTYAALGRWKEAGMAKKVMRDTCVKKVPGVSFIEVNNRVSEFIAGDKLNVNFVHICHVLQSINRQIKRTNNFDE</sequence>
<dbReference type="Pfam" id="PF20431">
    <property type="entry name" value="E_motif"/>
    <property type="match status" value="1"/>
</dbReference>
<evidence type="ECO:0000313" key="5">
    <source>
        <dbReference type="Proteomes" id="UP001603857"/>
    </source>
</evidence>
<reference evidence="4 5" key="1">
    <citation type="submission" date="2024-08" db="EMBL/GenBank/DDBJ databases">
        <title>Insights into the chromosomal genome structure of Flemingia macrophylla.</title>
        <authorList>
            <person name="Ding Y."/>
            <person name="Zhao Y."/>
            <person name="Bi W."/>
            <person name="Wu M."/>
            <person name="Zhao G."/>
            <person name="Gong Y."/>
            <person name="Li W."/>
            <person name="Zhang P."/>
        </authorList>
    </citation>
    <scope>NUCLEOTIDE SEQUENCE [LARGE SCALE GENOMIC DNA]</scope>
    <source>
        <strain evidence="4">DYQJB</strain>
        <tissue evidence="4">Leaf</tissue>
    </source>
</reference>
<dbReference type="PANTHER" id="PTHR47926:SF432">
    <property type="entry name" value="(WILD MALAYSIAN BANANA) HYPOTHETICAL PROTEIN"/>
    <property type="match status" value="1"/>
</dbReference>
<evidence type="ECO:0000313" key="4">
    <source>
        <dbReference type="EMBL" id="KAL2339349.1"/>
    </source>
</evidence>
<dbReference type="FunFam" id="1.25.40.10:FF:000333">
    <property type="entry name" value="Pentatricopeptide repeat-containing protein"/>
    <property type="match status" value="1"/>
</dbReference>
<proteinExistence type="inferred from homology"/>
<name>A0ABD1MU46_9FABA</name>
<evidence type="ECO:0008006" key="6">
    <source>
        <dbReference type="Google" id="ProtNLM"/>
    </source>
</evidence>
<keyword evidence="2" id="KW-0677">Repeat</keyword>
<feature type="repeat" description="PPR" evidence="3">
    <location>
        <begin position="335"/>
        <end position="369"/>
    </location>
</feature>
<evidence type="ECO:0000256" key="2">
    <source>
        <dbReference type="ARBA" id="ARBA00022737"/>
    </source>
</evidence>
<dbReference type="InterPro" id="IPR011990">
    <property type="entry name" value="TPR-like_helical_dom_sf"/>
</dbReference>
<dbReference type="EMBL" id="JBGMDY010000003">
    <property type="protein sequence ID" value="KAL2339349.1"/>
    <property type="molecule type" value="Genomic_DNA"/>
</dbReference>
<dbReference type="NCBIfam" id="TIGR00756">
    <property type="entry name" value="PPR"/>
    <property type="match status" value="3"/>
</dbReference>
<protein>
    <recommendedName>
        <fullName evidence="6">Pentatricopeptide repeat-containing protein</fullName>
    </recommendedName>
</protein>
<dbReference type="FunFam" id="1.25.40.10:FF:000242">
    <property type="entry name" value="Pentatricopeptide repeat-containing protein"/>
    <property type="match status" value="1"/>
</dbReference>
<dbReference type="FunFam" id="1.25.40.10:FF:003727">
    <property type="entry name" value="Uncharacterized protein"/>
    <property type="match status" value="1"/>
</dbReference>
<comment type="similarity">
    <text evidence="1">Belongs to the PPR family. PCMP-H subfamily.</text>
</comment>
<gene>
    <name evidence="4" type="ORF">Fmac_007289</name>
</gene>
<dbReference type="PROSITE" id="PS51375">
    <property type="entry name" value="PPR"/>
    <property type="match status" value="3"/>
</dbReference>
<dbReference type="AlphaFoldDB" id="A0ABD1MU46"/>
<comment type="caution">
    <text evidence="4">The sequence shown here is derived from an EMBL/GenBank/DDBJ whole genome shotgun (WGS) entry which is preliminary data.</text>
</comment>
<evidence type="ECO:0000256" key="1">
    <source>
        <dbReference type="ARBA" id="ARBA00006643"/>
    </source>
</evidence>
<dbReference type="InterPro" id="IPR002885">
    <property type="entry name" value="PPR_rpt"/>
</dbReference>
<dbReference type="InterPro" id="IPR046848">
    <property type="entry name" value="E_motif"/>
</dbReference>
<feature type="repeat" description="PPR" evidence="3">
    <location>
        <begin position="304"/>
        <end position="334"/>
    </location>
</feature>
<evidence type="ECO:0000256" key="3">
    <source>
        <dbReference type="PROSITE-ProRule" id="PRU00708"/>
    </source>
</evidence>
<feature type="repeat" description="PPR" evidence="3">
    <location>
        <begin position="232"/>
        <end position="266"/>
    </location>
</feature>
<dbReference type="Pfam" id="PF01535">
    <property type="entry name" value="PPR"/>
    <property type="match status" value="4"/>
</dbReference>
<dbReference type="InterPro" id="IPR046960">
    <property type="entry name" value="PPR_At4g14850-like_plant"/>
</dbReference>
<organism evidence="4 5">
    <name type="scientific">Flemingia macrophylla</name>
    <dbReference type="NCBI Taxonomy" id="520843"/>
    <lineage>
        <taxon>Eukaryota</taxon>
        <taxon>Viridiplantae</taxon>
        <taxon>Streptophyta</taxon>
        <taxon>Embryophyta</taxon>
        <taxon>Tracheophyta</taxon>
        <taxon>Spermatophyta</taxon>
        <taxon>Magnoliopsida</taxon>
        <taxon>eudicotyledons</taxon>
        <taxon>Gunneridae</taxon>
        <taxon>Pentapetalae</taxon>
        <taxon>rosids</taxon>
        <taxon>fabids</taxon>
        <taxon>Fabales</taxon>
        <taxon>Fabaceae</taxon>
        <taxon>Papilionoideae</taxon>
        <taxon>50 kb inversion clade</taxon>
        <taxon>NPAAA clade</taxon>
        <taxon>indigoferoid/millettioid clade</taxon>
        <taxon>Phaseoleae</taxon>
        <taxon>Flemingia</taxon>
    </lineage>
</organism>
<dbReference type="Proteomes" id="UP001603857">
    <property type="component" value="Unassembled WGS sequence"/>
</dbReference>
<accession>A0ABD1MU46</accession>
<keyword evidence="5" id="KW-1185">Reference proteome</keyword>
<dbReference type="PANTHER" id="PTHR47926">
    <property type="entry name" value="PENTATRICOPEPTIDE REPEAT-CONTAINING PROTEIN"/>
    <property type="match status" value="1"/>
</dbReference>
<dbReference type="Pfam" id="PF13041">
    <property type="entry name" value="PPR_2"/>
    <property type="match status" value="1"/>
</dbReference>
<dbReference type="Gene3D" id="1.25.40.10">
    <property type="entry name" value="Tetratricopeptide repeat domain"/>
    <property type="match status" value="3"/>
</dbReference>